<evidence type="ECO:0000313" key="3">
    <source>
        <dbReference type="Proteomes" id="UP000828251"/>
    </source>
</evidence>
<feature type="signal peptide" evidence="1">
    <location>
        <begin position="1"/>
        <end position="20"/>
    </location>
</feature>
<feature type="chain" id="PRO_5039643977" description="Secreted protein" evidence="1">
    <location>
        <begin position="21"/>
        <end position="102"/>
    </location>
</feature>
<evidence type="ECO:0008006" key="4">
    <source>
        <dbReference type="Google" id="ProtNLM"/>
    </source>
</evidence>
<dbReference type="AlphaFoldDB" id="A0A9D4A211"/>
<dbReference type="EMBL" id="JAIQCV010000007">
    <property type="protein sequence ID" value="KAH1082418.1"/>
    <property type="molecule type" value="Genomic_DNA"/>
</dbReference>
<protein>
    <recommendedName>
        <fullName evidence="4">Secreted protein</fullName>
    </recommendedName>
</protein>
<organism evidence="2 3">
    <name type="scientific">Gossypium stocksii</name>
    <dbReference type="NCBI Taxonomy" id="47602"/>
    <lineage>
        <taxon>Eukaryota</taxon>
        <taxon>Viridiplantae</taxon>
        <taxon>Streptophyta</taxon>
        <taxon>Embryophyta</taxon>
        <taxon>Tracheophyta</taxon>
        <taxon>Spermatophyta</taxon>
        <taxon>Magnoliopsida</taxon>
        <taxon>eudicotyledons</taxon>
        <taxon>Gunneridae</taxon>
        <taxon>Pentapetalae</taxon>
        <taxon>rosids</taxon>
        <taxon>malvids</taxon>
        <taxon>Malvales</taxon>
        <taxon>Malvaceae</taxon>
        <taxon>Malvoideae</taxon>
        <taxon>Gossypium</taxon>
    </lineage>
</organism>
<name>A0A9D4A211_9ROSI</name>
<accession>A0A9D4A211</accession>
<proteinExistence type="predicted"/>
<dbReference type="Proteomes" id="UP000828251">
    <property type="component" value="Unassembled WGS sequence"/>
</dbReference>
<keyword evidence="1" id="KW-0732">Signal</keyword>
<keyword evidence="3" id="KW-1185">Reference proteome</keyword>
<reference evidence="2 3" key="1">
    <citation type="journal article" date="2021" name="Plant Biotechnol. J.">
        <title>Multi-omics assisted identification of the key and species-specific regulatory components of drought-tolerant mechanisms in Gossypium stocksii.</title>
        <authorList>
            <person name="Yu D."/>
            <person name="Ke L."/>
            <person name="Zhang D."/>
            <person name="Wu Y."/>
            <person name="Sun Y."/>
            <person name="Mei J."/>
            <person name="Sun J."/>
            <person name="Sun Y."/>
        </authorList>
    </citation>
    <scope>NUCLEOTIDE SEQUENCE [LARGE SCALE GENOMIC DNA]</scope>
    <source>
        <strain evidence="3">cv. E1</strain>
        <tissue evidence="2">Leaf</tissue>
    </source>
</reference>
<evidence type="ECO:0000313" key="2">
    <source>
        <dbReference type="EMBL" id="KAH1082418.1"/>
    </source>
</evidence>
<comment type="caution">
    <text evidence="2">The sequence shown here is derived from an EMBL/GenBank/DDBJ whole genome shotgun (WGS) entry which is preliminary data.</text>
</comment>
<sequence>MGLLVWWLSSVLVWKRSLKCSEMLRIRNVVRSSGVIGSDCIANPYQVCTQNVENTSRQKTKKFLLTPHERVIAHVVSRVTEHGHVIDGPGCARMAWAHDMAV</sequence>
<evidence type="ECO:0000256" key="1">
    <source>
        <dbReference type="SAM" id="SignalP"/>
    </source>
</evidence>
<gene>
    <name evidence="2" type="ORF">J1N35_022179</name>
</gene>